<evidence type="ECO:0000259" key="2">
    <source>
        <dbReference type="PROSITE" id="PS50822"/>
    </source>
</evidence>
<reference evidence="3" key="1">
    <citation type="submission" date="2021-02" db="EMBL/GenBank/DDBJ databases">
        <authorList>
            <person name="Nowell W R."/>
        </authorList>
    </citation>
    <scope>NUCLEOTIDE SEQUENCE</scope>
</reference>
<dbReference type="InterPro" id="IPR003165">
    <property type="entry name" value="Piwi"/>
</dbReference>
<dbReference type="PROSITE" id="PS50821">
    <property type="entry name" value="PAZ"/>
    <property type="match status" value="1"/>
</dbReference>
<evidence type="ECO:0000313" key="4">
    <source>
        <dbReference type="Proteomes" id="UP000663852"/>
    </source>
</evidence>
<dbReference type="SUPFAM" id="SSF53098">
    <property type="entry name" value="Ribonuclease H-like"/>
    <property type="match status" value="1"/>
</dbReference>
<protein>
    <submittedName>
        <fullName evidence="3">Uncharacterized protein</fullName>
    </submittedName>
</protein>
<dbReference type="Pfam" id="PF08699">
    <property type="entry name" value="ArgoL1"/>
    <property type="match status" value="1"/>
</dbReference>
<dbReference type="InterPro" id="IPR012337">
    <property type="entry name" value="RNaseH-like_sf"/>
</dbReference>
<comment type="caution">
    <text evidence="3">The sequence shown here is derived from an EMBL/GenBank/DDBJ whole genome shotgun (WGS) entry which is preliminary data.</text>
</comment>
<dbReference type="Gene3D" id="3.30.420.10">
    <property type="entry name" value="Ribonuclease H-like superfamily/Ribonuclease H"/>
    <property type="match status" value="1"/>
</dbReference>
<dbReference type="Pfam" id="PF02171">
    <property type="entry name" value="Piwi"/>
    <property type="match status" value="1"/>
</dbReference>
<organism evidence="3 4">
    <name type="scientific">Adineta ricciae</name>
    <name type="common">Rotifer</name>
    <dbReference type="NCBI Taxonomy" id="249248"/>
    <lineage>
        <taxon>Eukaryota</taxon>
        <taxon>Metazoa</taxon>
        <taxon>Spiralia</taxon>
        <taxon>Gnathifera</taxon>
        <taxon>Rotifera</taxon>
        <taxon>Eurotatoria</taxon>
        <taxon>Bdelloidea</taxon>
        <taxon>Adinetida</taxon>
        <taxon>Adinetidae</taxon>
        <taxon>Adineta</taxon>
    </lineage>
</organism>
<feature type="domain" description="Piwi" evidence="2">
    <location>
        <begin position="534"/>
        <end position="850"/>
    </location>
</feature>
<gene>
    <name evidence="3" type="ORF">EDS130_LOCUS1697</name>
</gene>
<dbReference type="Pfam" id="PF16486">
    <property type="entry name" value="ArgoN"/>
    <property type="match status" value="1"/>
</dbReference>
<dbReference type="SMART" id="SM00950">
    <property type="entry name" value="Piwi"/>
    <property type="match status" value="1"/>
</dbReference>
<evidence type="ECO:0000313" key="3">
    <source>
        <dbReference type="EMBL" id="CAF0740452.1"/>
    </source>
</evidence>
<dbReference type="OrthoDB" id="9981668at2759"/>
<dbReference type="AlphaFoldDB" id="A0A813NJ42"/>
<dbReference type="PROSITE" id="PS50822">
    <property type="entry name" value="PIWI"/>
    <property type="match status" value="1"/>
</dbReference>
<dbReference type="Gene3D" id="2.170.260.10">
    <property type="entry name" value="paz domain"/>
    <property type="match status" value="1"/>
</dbReference>
<dbReference type="Gene3D" id="3.40.50.2300">
    <property type="match status" value="1"/>
</dbReference>
<dbReference type="PANTHER" id="PTHR22891">
    <property type="entry name" value="EUKARYOTIC TRANSLATION INITIATION FACTOR 2C"/>
    <property type="match status" value="1"/>
</dbReference>
<name>A0A813NJ42_ADIRI</name>
<dbReference type="InterPro" id="IPR014811">
    <property type="entry name" value="ArgoL1"/>
</dbReference>
<dbReference type="Pfam" id="PF02170">
    <property type="entry name" value="PAZ"/>
    <property type="match status" value="1"/>
</dbReference>
<dbReference type="InterPro" id="IPR032474">
    <property type="entry name" value="Argonaute_N"/>
</dbReference>
<dbReference type="GO" id="GO:0003723">
    <property type="term" value="F:RNA binding"/>
    <property type="evidence" value="ECO:0007669"/>
    <property type="project" value="InterPro"/>
</dbReference>
<proteinExistence type="predicted"/>
<accession>A0A813NJ42</accession>
<dbReference type="SUPFAM" id="SSF101690">
    <property type="entry name" value="PAZ domain"/>
    <property type="match status" value="1"/>
</dbReference>
<sequence length="893" mass="101772">MSSSGTLADEKQLGFCELGKNPMTWVYKYDGHMLLFRITKEFIIILNLLLNQNYDLQIFSRTNSSFISGRSETLYTNHFTCQVAQNLPLYQYDVSIEALGTLSNEWYEVKGRSRCALIMQALISSGTFGPDTVVWYDEQKCLYSTSILPTPRLIMNGSGQERLNIKSLANQWSTNDIHNYINGQGNEYPYDAVRILETLLKKSLQDRIKVVSNTCYFTDEPPRQLPGGFEERSGFIQALNLASGRLTLNIQTKLTPFYPDMPLLDFIHLQIGGKRIPNEQECKKLSRVLKDCLIVTRQSNWKQAYEFDRFVGQRPCDIKIESGESLVEYYKNAKNITLTETNYPCIEVYVPNEYKKPCHLPLEVCRIKSWQIYDKMISKMQEAQQPRKYIPKPNERYVNIMDTVRKCNFNSASNVLCREVGFRIEDNEMLKLNGRVLTQPQIFTGQNSTANVRIGRIPLDGHLFTPKPLSALAIAYFGSNSQRDSQAMNEFVRVLLDGLKTYHVDVKHEKHVVQPANDEITRYFQTMSSRNCQFVVCVMSAKTEDELKQLQADIKDCGTLRFGIMTQCAVMSKIDGNRSLSSYCENLIRKINFKNSGINTKVNLNETLKNKKSRTDSYMFFGGDVIHPTNVTRQHPSIAAVVGSRDSLCSTTAVRVCKQYPKEGKCSIETILGLTEMVEQLLSYNQQANKVLPNKIVFYRDGVDDGQFGKVLGYEIPAIRKAFDAVYGEKSKHPQLTFLVVKKRHNTRFFAYNQSSDETKNMPIGTVIDTTIVHPYQNNFYLNSHNAFQGVNHPSLYHVLLDEIGFTADELQLLTYHLCFTDPRSSASEAIPSVVHQADIAALKARDLFYDDERSSGTSDGGRSQPLRNPTLNDVDYEILGVHEKLKDRPIFG</sequence>
<dbReference type="InterPro" id="IPR036085">
    <property type="entry name" value="PAZ_dom_sf"/>
</dbReference>
<dbReference type="CDD" id="cd02846">
    <property type="entry name" value="PAZ_argonaute_like"/>
    <property type="match status" value="1"/>
</dbReference>
<feature type="domain" description="PAZ" evidence="1">
    <location>
        <begin position="262"/>
        <end position="369"/>
    </location>
</feature>
<dbReference type="InterPro" id="IPR003100">
    <property type="entry name" value="PAZ_dom"/>
</dbReference>
<dbReference type="InterPro" id="IPR036397">
    <property type="entry name" value="RNaseH_sf"/>
</dbReference>
<dbReference type="Proteomes" id="UP000663852">
    <property type="component" value="Unassembled WGS sequence"/>
</dbReference>
<dbReference type="EMBL" id="CAJNOJ010000004">
    <property type="protein sequence ID" value="CAF0740452.1"/>
    <property type="molecule type" value="Genomic_DNA"/>
</dbReference>
<evidence type="ECO:0000259" key="1">
    <source>
        <dbReference type="PROSITE" id="PS50821"/>
    </source>
</evidence>